<keyword evidence="2" id="KW-1185">Reference proteome</keyword>
<dbReference type="OrthoDB" id="5193527at2"/>
<reference evidence="1 2" key="1">
    <citation type="journal article" date="2018" name="Int. J. Syst. Evol. Microbiol.">
        <title>Epidermidibacterium keratini gen. nov., sp. nov., a member of the family Sporichthyaceae, isolated from keratin epidermis.</title>
        <authorList>
            <person name="Lee D.G."/>
            <person name="Trujillo M.E."/>
            <person name="Kang S."/>
            <person name="Nam J.J."/>
            <person name="Kim Y.J."/>
        </authorList>
    </citation>
    <scope>NUCLEOTIDE SEQUENCE [LARGE SCALE GENOMIC DNA]</scope>
    <source>
        <strain evidence="1 2">EPI-7</strain>
    </source>
</reference>
<dbReference type="AlphaFoldDB" id="A0A7L4YJJ6"/>
<dbReference type="EMBL" id="CP047156">
    <property type="protein sequence ID" value="QHB99082.1"/>
    <property type="molecule type" value="Genomic_DNA"/>
</dbReference>
<accession>A0A7L4YJJ6</accession>
<gene>
    <name evidence="1" type="ORF">EK0264_01425</name>
</gene>
<protein>
    <submittedName>
        <fullName evidence="1">Uncharacterized protein</fullName>
    </submittedName>
</protein>
<name>A0A7L4YJJ6_9ACTN</name>
<dbReference type="InParanoid" id="A0A7L4YJJ6"/>
<dbReference type="Proteomes" id="UP000463857">
    <property type="component" value="Chromosome"/>
</dbReference>
<dbReference type="RefSeq" id="WP_159542208.1">
    <property type="nucleotide sequence ID" value="NZ_CP047156.1"/>
</dbReference>
<sequence length="76" mass="9149">MSRHALPRERAGRHRFGRADRVYCRELPAAREYYAVHSRPRRWYDLFRATRARHSLAWLRKTGQQPRPAFALIMSL</sequence>
<proteinExistence type="predicted"/>
<evidence type="ECO:0000313" key="2">
    <source>
        <dbReference type="Proteomes" id="UP000463857"/>
    </source>
</evidence>
<organism evidence="1 2">
    <name type="scientific">Epidermidibacterium keratini</name>
    <dbReference type="NCBI Taxonomy" id="1891644"/>
    <lineage>
        <taxon>Bacteria</taxon>
        <taxon>Bacillati</taxon>
        <taxon>Actinomycetota</taxon>
        <taxon>Actinomycetes</taxon>
        <taxon>Sporichthyales</taxon>
        <taxon>Sporichthyaceae</taxon>
        <taxon>Epidermidibacterium</taxon>
    </lineage>
</organism>
<evidence type="ECO:0000313" key="1">
    <source>
        <dbReference type="EMBL" id="QHB99082.1"/>
    </source>
</evidence>
<dbReference type="KEGG" id="eke:EK0264_01425"/>